<gene>
    <name evidence="1" type="ORF">SAMN02745136_00433</name>
</gene>
<dbReference type="OrthoDB" id="2861767at2"/>
<name>A0A1M6KFM5_9FIRM</name>
<keyword evidence="2" id="KW-1185">Reference proteome</keyword>
<dbReference type="RefSeq" id="WP_073272462.1">
    <property type="nucleotide sequence ID" value="NZ_FRAC01000006.1"/>
</dbReference>
<dbReference type="Proteomes" id="UP000184386">
    <property type="component" value="Unassembled WGS sequence"/>
</dbReference>
<evidence type="ECO:0000313" key="2">
    <source>
        <dbReference type="Proteomes" id="UP000184386"/>
    </source>
</evidence>
<proteinExistence type="predicted"/>
<accession>A0A1M6KFM5</accession>
<evidence type="ECO:0000313" key="1">
    <source>
        <dbReference type="EMBL" id="SHJ57647.1"/>
    </source>
</evidence>
<sequence>MKRDWKIHIVPDETTGLLSGHTHGLDKWGSLEIEINLHLRPEILGQYLNLIAEKIVKGLMVEDGERVMGIFDCPIYFFKTKSVQSEDEVLRVIVPDEEMRFPWDNDCSESYREQIEPKHILRRKDIYYERD</sequence>
<protein>
    <submittedName>
        <fullName evidence="1">Uncharacterized protein</fullName>
    </submittedName>
</protein>
<dbReference type="EMBL" id="FRAC01000006">
    <property type="protein sequence ID" value="SHJ57647.1"/>
    <property type="molecule type" value="Genomic_DNA"/>
</dbReference>
<reference evidence="1 2" key="1">
    <citation type="submission" date="2016-11" db="EMBL/GenBank/DDBJ databases">
        <authorList>
            <person name="Jaros S."/>
            <person name="Januszkiewicz K."/>
            <person name="Wedrychowicz H."/>
        </authorList>
    </citation>
    <scope>NUCLEOTIDE SEQUENCE [LARGE SCALE GENOMIC DNA]</scope>
    <source>
        <strain evidence="1 2">DSM 15929</strain>
    </source>
</reference>
<dbReference type="AlphaFoldDB" id="A0A1M6KFM5"/>
<organism evidence="1 2">
    <name type="scientific">Anaerocolumna jejuensis DSM 15929</name>
    <dbReference type="NCBI Taxonomy" id="1121322"/>
    <lineage>
        <taxon>Bacteria</taxon>
        <taxon>Bacillati</taxon>
        <taxon>Bacillota</taxon>
        <taxon>Clostridia</taxon>
        <taxon>Lachnospirales</taxon>
        <taxon>Lachnospiraceae</taxon>
        <taxon>Anaerocolumna</taxon>
    </lineage>
</organism>
<dbReference type="STRING" id="1121322.SAMN02745136_00433"/>